<dbReference type="KEGG" id="saq:Sare_0478"/>
<reference evidence="1" key="1">
    <citation type="submission" date="2007-10" db="EMBL/GenBank/DDBJ databases">
        <title>Complete sequence of Salinispora arenicola CNS-205.</title>
        <authorList>
            <consortium name="US DOE Joint Genome Institute"/>
            <person name="Copeland A."/>
            <person name="Lucas S."/>
            <person name="Lapidus A."/>
            <person name="Barry K."/>
            <person name="Glavina del Rio T."/>
            <person name="Dalin E."/>
            <person name="Tice H."/>
            <person name="Pitluck S."/>
            <person name="Foster B."/>
            <person name="Schmutz J."/>
            <person name="Larimer F."/>
            <person name="Land M."/>
            <person name="Hauser L."/>
            <person name="Kyrpides N."/>
            <person name="Ivanova N."/>
            <person name="Jensen P.R."/>
            <person name="Moore B.S."/>
            <person name="Penn K."/>
            <person name="Jenkins C."/>
            <person name="Udwary D."/>
            <person name="Xiang L."/>
            <person name="Gontang E."/>
            <person name="Richardson P."/>
        </authorList>
    </citation>
    <scope>NUCLEOTIDE SEQUENCE [LARGE SCALE GENOMIC DNA]</scope>
    <source>
        <strain evidence="1">CNS-205</strain>
    </source>
</reference>
<dbReference type="HOGENOM" id="CLU_2556254_0_0_11"/>
<protein>
    <submittedName>
        <fullName evidence="1">Uncharacterized protein</fullName>
    </submittedName>
</protein>
<dbReference type="EMBL" id="CP000850">
    <property type="protein sequence ID" value="ABV96407.1"/>
    <property type="molecule type" value="Genomic_DNA"/>
</dbReference>
<organism evidence="1">
    <name type="scientific">Salinispora arenicola (strain CNS-205)</name>
    <dbReference type="NCBI Taxonomy" id="391037"/>
    <lineage>
        <taxon>Bacteria</taxon>
        <taxon>Bacillati</taxon>
        <taxon>Actinomycetota</taxon>
        <taxon>Actinomycetes</taxon>
        <taxon>Micromonosporales</taxon>
        <taxon>Micromonosporaceae</taxon>
        <taxon>Salinispora</taxon>
    </lineage>
</organism>
<evidence type="ECO:0000313" key="1">
    <source>
        <dbReference type="EMBL" id="ABV96407.1"/>
    </source>
</evidence>
<name>A8M086_SALAI</name>
<dbReference type="AlphaFoldDB" id="A8M086"/>
<accession>A8M086</accession>
<gene>
    <name evidence="1" type="ordered locus">Sare_0478</name>
</gene>
<proteinExistence type="predicted"/>
<sequence>MAPAPIDQSRPDLTTGPIGTVTYVSTPNNLLNTGPKGLDLFPVVPAGAEAADASAARAAPHTADRAVVPAGGAYGLTGISSE</sequence>